<evidence type="ECO:0000256" key="8">
    <source>
        <dbReference type="ARBA" id="ARBA00030117"/>
    </source>
</evidence>
<organism evidence="11 12">
    <name type="scientific">Gilvimarinus gilvus</name>
    <dbReference type="NCBI Taxonomy" id="3058038"/>
    <lineage>
        <taxon>Bacteria</taxon>
        <taxon>Pseudomonadati</taxon>
        <taxon>Pseudomonadota</taxon>
        <taxon>Gammaproteobacteria</taxon>
        <taxon>Cellvibrionales</taxon>
        <taxon>Cellvibrionaceae</taxon>
        <taxon>Gilvimarinus</taxon>
    </lineage>
</organism>
<gene>
    <name evidence="11" type="primary">flgM</name>
    <name evidence="11" type="ORF">SCD92_03770</name>
</gene>
<dbReference type="NCBIfam" id="TIGR03824">
    <property type="entry name" value="FlgM_jcvi"/>
    <property type="match status" value="1"/>
</dbReference>
<accession>A0ABU4RUX3</accession>
<evidence type="ECO:0000256" key="7">
    <source>
        <dbReference type="ARBA" id="ARBA00024739"/>
    </source>
</evidence>
<dbReference type="RefSeq" id="WP_302721305.1">
    <property type="nucleotide sequence ID" value="NZ_JAULRU010000264.1"/>
</dbReference>
<dbReference type="EMBL" id="JAXAFO010000004">
    <property type="protein sequence ID" value="MDX6848464.1"/>
    <property type="molecule type" value="Genomic_DNA"/>
</dbReference>
<evidence type="ECO:0000256" key="3">
    <source>
        <dbReference type="ARBA" id="ARBA00022491"/>
    </source>
</evidence>
<proteinExistence type="inferred from homology"/>
<evidence type="ECO:0000256" key="1">
    <source>
        <dbReference type="ARBA" id="ARBA00005322"/>
    </source>
</evidence>
<sequence length="104" mass="10743">MAIDTSNTYKPGTATTGRSTGNNAPSAKADGKGSAPTGAQPPTDEVVLSAEAQTLNRLQEAVETASDVDTDKVAQIKQAISEGRFQVNAERLAEAILAQEDLIG</sequence>
<protein>
    <recommendedName>
        <fullName evidence="2">Negative regulator of flagellin synthesis</fullName>
    </recommendedName>
    <alternativeName>
        <fullName evidence="8">Anti-sigma-28 factor</fullName>
    </alternativeName>
</protein>
<evidence type="ECO:0000313" key="11">
    <source>
        <dbReference type="EMBL" id="MDX6848464.1"/>
    </source>
</evidence>
<keyword evidence="11" id="KW-0969">Cilium</keyword>
<evidence type="ECO:0000256" key="4">
    <source>
        <dbReference type="ARBA" id="ARBA00022795"/>
    </source>
</evidence>
<dbReference type="InterPro" id="IPR007412">
    <property type="entry name" value="FlgM"/>
</dbReference>
<evidence type="ECO:0000313" key="12">
    <source>
        <dbReference type="Proteomes" id="UP001273505"/>
    </source>
</evidence>
<evidence type="ECO:0000259" key="10">
    <source>
        <dbReference type="Pfam" id="PF04316"/>
    </source>
</evidence>
<keyword evidence="11" id="KW-0966">Cell projection</keyword>
<keyword evidence="3" id="KW-0678">Repressor</keyword>
<evidence type="ECO:0000256" key="2">
    <source>
        <dbReference type="ARBA" id="ARBA00017823"/>
    </source>
</evidence>
<keyword evidence="5" id="KW-0805">Transcription regulation</keyword>
<keyword evidence="4" id="KW-1005">Bacterial flagellum biogenesis</keyword>
<feature type="compositionally biased region" description="Polar residues" evidence="9">
    <location>
        <begin position="1"/>
        <end position="25"/>
    </location>
</feature>
<comment type="similarity">
    <text evidence="1">Belongs to the FlgM family.</text>
</comment>
<reference evidence="11 12" key="1">
    <citation type="submission" date="2023-11" db="EMBL/GenBank/DDBJ databases">
        <title>Gilvimarinus fulvus sp. nov., isolated from the surface of Kelp.</title>
        <authorList>
            <person name="Sun Y.Y."/>
            <person name="Gong Y."/>
            <person name="Du Z.J."/>
        </authorList>
    </citation>
    <scope>NUCLEOTIDE SEQUENCE [LARGE SCALE GENOMIC DNA]</scope>
    <source>
        <strain evidence="11 12">SDUM040013</strain>
    </source>
</reference>
<evidence type="ECO:0000256" key="9">
    <source>
        <dbReference type="SAM" id="MobiDB-lite"/>
    </source>
</evidence>
<dbReference type="Proteomes" id="UP001273505">
    <property type="component" value="Unassembled WGS sequence"/>
</dbReference>
<comment type="function">
    <text evidence="7">Responsible for the coupling of flagellin expression to flagellar assembly by preventing expression of the flagellin genes when a component of the middle class of proteins is defective. It negatively regulates flagellar genes by inhibiting the activity of FliA by directly binding to FliA.</text>
</comment>
<dbReference type="Pfam" id="PF04316">
    <property type="entry name" value="FlgM"/>
    <property type="match status" value="1"/>
</dbReference>
<dbReference type="InterPro" id="IPR031316">
    <property type="entry name" value="FlgM_C"/>
</dbReference>
<evidence type="ECO:0000256" key="6">
    <source>
        <dbReference type="ARBA" id="ARBA00023163"/>
    </source>
</evidence>
<name>A0ABU4RUX3_9GAMM</name>
<evidence type="ECO:0000256" key="5">
    <source>
        <dbReference type="ARBA" id="ARBA00023015"/>
    </source>
</evidence>
<feature type="region of interest" description="Disordered" evidence="9">
    <location>
        <begin position="1"/>
        <end position="43"/>
    </location>
</feature>
<keyword evidence="11" id="KW-0282">Flagellum</keyword>
<dbReference type="InterPro" id="IPR035890">
    <property type="entry name" value="Anti-sigma-28_factor_FlgM_sf"/>
</dbReference>
<feature type="domain" description="Anti-sigma-28 factor FlgM C-terminal" evidence="10">
    <location>
        <begin position="44"/>
        <end position="97"/>
    </location>
</feature>
<dbReference type="SUPFAM" id="SSF101498">
    <property type="entry name" value="Anti-sigma factor FlgM"/>
    <property type="match status" value="1"/>
</dbReference>
<keyword evidence="12" id="KW-1185">Reference proteome</keyword>
<comment type="caution">
    <text evidence="11">The sequence shown here is derived from an EMBL/GenBank/DDBJ whole genome shotgun (WGS) entry which is preliminary data.</text>
</comment>
<keyword evidence="6" id="KW-0804">Transcription</keyword>